<accession>A0AAV1PRP4</accession>
<dbReference type="Proteomes" id="UP001314229">
    <property type="component" value="Unassembled WGS sequence"/>
</dbReference>
<keyword evidence="2" id="KW-1185">Reference proteome</keyword>
<protein>
    <submittedName>
        <fullName evidence="1">Uncharacterized protein</fullName>
    </submittedName>
</protein>
<proteinExistence type="predicted"/>
<evidence type="ECO:0000313" key="1">
    <source>
        <dbReference type="EMBL" id="CAK6973870.1"/>
    </source>
</evidence>
<reference evidence="1 2" key="1">
    <citation type="submission" date="2024-01" db="EMBL/GenBank/DDBJ databases">
        <authorList>
            <person name="Alioto T."/>
            <person name="Alioto T."/>
            <person name="Gomez Garrido J."/>
        </authorList>
    </citation>
    <scope>NUCLEOTIDE SEQUENCE [LARGE SCALE GENOMIC DNA]</scope>
</reference>
<dbReference type="EMBL" id="CAWUFR010000240">
    <property type="protein sequence ID" value="CAK6973870.1"/>
    <property type="molecule type" value="Genomic_DNA"/>
</dbReference>
<name>A0AAV1PRP4_SCOSC</name>
<gene>
    <name evidence="1" type="ORF">FSCOSCO3_A030336</name>
</gene>
<dbReference type="AlphaFoldDB" id="A0AAV1PRP4"/>
<organism evidence="1 2">
    <name type="scientific">Scomber scombrus</name>
    <name type="common">Atlantic mackerel</name>
    <name type="synonym">Scomber vernalis</name>
    <dbReference type="NCBI Taxonomy" id="13677"/>
    <lineage>
        <taxon>Eukaryota</taxon>
        <taxon>Metazoa</taxon>
        <taxon>Chordata</taxon>
        <taxon>Craniata</taxon>
        <taxon>Vertebrata</taxon>
        <taxon>Euteleostomi</taxon>
        <taxon>Actinopterygii</taxon>
        <taxon>Neopterygii</taxon>
        <taxon>Teleostei</taxon>
        <taxon>Neoteleostei</taxon>
        <taxon>Acanthomorphata</taxon>
        <taxon>Pelagiaria</taxon>
        <taxon>Scombriformes</taxon>
        <taxon>Scombridae</taxon>
        <taxon>Scomber</taxon>
    </lineage>
</organism>
<comment type="caution">
    <text evidence="1">The sequence shown here is derived from an EMBL/GenBank/DDBJ whole genome shotgun (WGS) entry which is preliminary data.</text>
</comment>
<sequence>MRRLPHQTTIGCTSAEGRPIRAAQLSQNLLRHQTVTELIYCSSSVGIDQPIDDVSHSGHCYDDETAVWTLMQSAAVSLLTLNLESDHQITSC</sequence>
<evidence type="ECO:0000313" key="2">
    <source>
        <dbReference type="Proteomes" id="UP001314229"/>
    </source>
</evidence>